<dbReference type="EMBL" id="UGXR01000001">
    <property type="protein sequence ID" value="SUH11985.1"/>
    <property type="molecule type" value="Genomic_DNA"/>
</dbReference>
<name>A0A379VZ84_SALET</name>
<reference evidence="1 2" key="1">
    <citation type="submission" date="2018-06" db="EMBL/GenBank/DDBJ databases">
        <authorList>
            <consortium name="Pathogen Informatics"/>
            <person name="Doyle S."/>
        </authorList>
    </citation>
    <scope>NUCLEOTIDE SEQUENCE [LARGE SCALE GENOMIC DNA]</scope>
    <source>
        <strain evidence="1 2">NCTC8256</strain>
    </source>
</reference>
<proteinExistence type="predicted"/>
<dbReference type="Proteomes" id="UP000254346">
    <property type="component" value="Unassembled WGS sequence"/>
</dbReference>
<dbReference type="AlphaFoldDB" id="A0A379VZ84"/>
<accession>A0A379VZ84</accession>
<dbReference type="Gene3D" id="3.90.550.10">
    <property type="entry name" value="Spore Coat Polysaccharide Biosynthesis Protein SpsA, Chain A"/>
    <property type="match status" value="1"/>
</dbReference>
<evidence type="ECO:0000313" key="2">
    <source>
        <dbReference type="Proteomes" id="UP000254346"/>
    </source>
</evidence>
<dbReference type="InterPro" id="IPR029044">
    <property type="entry name" value="Nucleotide-diphossugar_trans"/>
</dbReference>
<evidence type="ECO:0000313" key="1">
    <source>
        <dbReference type="EMBL" id="SUH11985.1"/>
    </source>
</evidence>
<sequence>MIFMRQVGGHAVDFSDCKEAFVNVNTPEELAQWQKRP</sequence>
<organism evidence="1 2">
    <name type="scientific">Salmonella enterica I</name>
    <dbReference type="NCBI Taxonomy" id="59201"/>
    <lineage>
        <taxon>Bacteria</taxon>
        <taxon>Pseudomonadati</taxon>
        <taxon>Pseudomonadota</taxon>
        <taxon>Gammaproteobacteria</taxon>
        <taxon>Enterobacterales</taxon>
        <taxon>Enterobacteriaceae</taxon>
        <taxon>Salmonella</taxon>
    </lineage>
</organism>
<protein>
    <submittedName>
        <fullName evidence="1">Molybdopterin-guanine dinucleotide biosynthesis protein MobA</fullName>
    </submittedName>
</protein>
<gene>
    <name evidence="1" type="primary">mobA_2</name>
    <name evidence="1" type="ORF">NCTC8256_06065</name>
</gene>